<protein>
    <recommendedName>
        <fullName evidence="4">DUF1049 domain-containing protein</fullName>
    </recommendedName>
</protein>
<gene>
    <name evidence="2" type="ORF">ACIQFM_25815</name>
</gene>
<keyword evidence="3" id="KW-1185">Reference proteome</keyword>
<evidence type="ECO:0000256" key="1">
    <source>
        <dbReference type="SAM" id="Phobius"/>
    </source>
</evidence>
<keyword evidence="1" id="KW-1133">Transmembrane helix</keyword>
<dbReference type="Proteomes" id="UP001617907">
    <property type="component" value="Unassembled WGS sequence"/>
</dbReference>
<proteinExistence type="predicted"/>
<sequence length="74" mass="7588">MFRRQGYALVLALALLLAVLLGKGVSLVNILLTHLQNASDSADALAPTGALLAITAGFVAAAVAMTQAITRRKA</sequence>
<reference evidence="2 3" key="1">
    <citation type="submission" date="2024-10" db="EMBL/GenBank/DDBJ databases">
        <title>The Natural Products Discovery Center: Release of the First 8490 Sequenced Strains for Exploring Actinobacteria Biosynthetic Diversity.</title>
        <authorList>
            <person name="Kalkreuter E."/>
            <person name="Kautsar S.A."/>
            <person name="Yang D."/>
            <person name="Bader C.D."/>
            <person name="Teijaro C.N."/>
            <person name="Fluegel L."/>
            <person name="Davis C.M."/>
            <person name="Simpson J.R."/>
            <person name="Lauterbach L."/>
            <person name="Steele A.D."/>
            <person name="Gui C."/>
            <person name="Meng S."/>
            <person name="Li G."/>
            <person name="Viehrig K."/>
            <person name="Ye F."/>
            <person name="Su P."/>
            <person name="Kiefer A.F."/>
            <person name="Nichols A."/>
            <person name="Cepeda A.J."/>
            <person name="Yan W."/>
            <person name="Fan B."/>
            <person name="Jiang Y."/>
            <person name="Adhikari A."/>
            <person name="Zheng C.-J."/>
            <person name="Schuster L."/>
            <person name="Cowan T.M."/>
            <person name="Smanski M.J."/>
            <person name="Chevrette M.G."/>
            <person name="De Carvalho L.P.S."/>
            <person name="Shen B."/>
        </authorList>
    </citation>
    <scope>NUCLEOTIDE SEQUENCE [LARGE SCALE GENOMIC DNA]</scope>
    <source>
        <strain evidence="2 3">NPDC093086</strain>
    </source>
</reference>
<dbReference type="RefSeq" id="WP_350890629.1">
    <property type="nucleotide sequence ID" value="NZ_JBEOTR010000009.1"/>
</dbReference>
<name>A0ABW8HH01_9ACTN</name>
<accession>A0ABW8HH01</accession>
<evidence type="ECO:0000313" key="2">
    <source>
        <dbReference type="EMBL" id="MFJ6039667.1"/>
    </source>
</evidence>
<feature type="transmembrane region" description="Helical" evidence="1">
    <location>
        <begin position="50"/>
        <end position="69"/>
    </location>
</feature>
<comment type="caution">
    <text evidence="2">The sequence shown here is derived from an EMBL/GenBank/DDBJ whole genome shotgun (WGS) entry which is preliminary data.</text>
</comment>
<evidence type="ECO:0000313" key="3">
    <source>
        <dbReference type="Proteomes" id="UP001617907"/>
    </source>
</evidence>
<dbReference type="EMBL" id="JBIVPC010000014">
    <property type="protein sequence ID" value="MFJ6039667.1"/>
    <property type="molecule type" value="Genomic_DNA"/>
</dbReference>
<organism evidence="2 3">
    <name type="scientific">Streptomyces ardesiacus</name>
    <dbReference type="NCBI Taxonomy" id="285564"/>
    <lineage>
        <taxon>Bacteria</taxon>
        <taxon>Bacillati</taxon>
        <taxon>Actinomycetota</taxon>
        <taxon>Actinomycetes</taxon>
        <taxon>Kitasatosporales</taxon>
        <taxon>Streptomycetaceae</taxon>
        <taxon>Streptomyces</taxon>
    </lineage>
</organism>
<keyword evidence="1" id="KW-0812">Transmembrane</keyword>
<keyword evidence="1" id="KW-0472">Membrane</keyword>
<evidence type="ECO:0008006" key="4">
    <source>
        <dbReference type="Google" id="ProtNLM"/>
    </source>
</evidence>